<dbReference type="EMBL" id="CP009458">
    <property type="protein sequence ID" value="AIR62540.1"/>
    <property type="molecule type" value="Genomic_DNA"/>
</dbReference>
<dbReference type="RefSeq" id="WP_039294132.1">
    <property type="nucleotide sequence ID" value="NZ_CP009458.1"/>
</dbReference>
<reference evidence="1 2" key="1">
    <citation type="submission" date="2014-09" db="EMBL/GenBank/DDBJ databases">
        <authorList>
            <person name="Chan K.-G."/>
        </authorList>
    </citation>
    <scope>NUCLEOTIDE SEQUENCE [LARGE SCALE GENOMIC DNA]</scope>
    <source>
        <strain evidence="1 2">M006</strain>
    </source>
</reference>
<accession>A0AAN0S7A7</accession>
<organism evidence="1 2">
    <name type="scientific">Cedecea neteri</name>
    <dbReference type="NCBI Taxonomy" id="158822"/>
    <lineage>
        <taxon>Bacteria</taxon>
        <taxon>Pseudomonadati</taxon>
        <taxon>Pseudomonadota</taxon>
        <taxon>Gammaproteobacteria</taxon>
        <taxon>Enterobacterales</taxon>
        <taxon>Enterobacteriaceae</taxon>
        <taxon>Cedecea</taxon>
    </lineage>
</organism>
<sequence>MQLLDEEYFALTFALGEELVFQLDSAEVLERNRTGVGFFTTVQLNQPFSKINKEKRYWERNFEHKKLPYGGCFMVSLVTSNQLEIEAVAFESSWPEPYERDEFIG</sequence>
<proteinExistence type="predicted"/>
<name>A0AAN0S7A7_9ENTR</name>
<dbReference type="KEGG" id="cem:LH23_18330"/>
<protein>
    <submittedName>
        <fullName evidence="1">Uncharacterized protein</fullName>
    </submittedName>
</protein>
<dbReference type="Proteomes" id="UP000029516">
    <property type="component" value="Chromosome"/>
</dbReference>
<gene>
    <name evidence="1" type="ORF">LH23_18330</name>
</gene>
<dbReference type="AlphaFoldDB" id="A0AAN0S7A7"/>
<evidence type="ECO:0000313" key="2">
    <source>
        <dbReference type="Proteomes" id="UP000029516"/>
    </source>
</evidence>
<evidence type="ECO:0000313" key="1">
    <source>
        <dbReference type="EMBL" id="AIR62540.1"/>
    </source>
</evidence>